<feature type="transmembrane region" description="Helical" evidence="5">
    <location>
        <begin position="40"/>
        <end position="58"/>
    </location>
</feature>
<evidence type="ECO:0000256" key="4">
    <source>
        <dbReference type="ARBA" id="ARBA00022640"/>
    </source>
</evidence>
<evidence type="ECO:0000313" key="6">
    <source>
        <dbReference type="EMBL" id="AOM68042.2"/>
    </source>
</evidence>
<dbReference type="EMBL" id="KX284728">
    <property type="protein sequence ID" value="AOM68042.2"/>
    <property type="molecule type" value="Genomic_DNA"/>
</dbReference>
<evidence type="ECO:0000256" key="1">
    <source>
        <dbReference type="ARBA" id="ARBA00004474"/>
    </source>
</evidence>
<keyword evidence="5" id="KW-0812">Transmembrane</keyword>
<proteinExistence type="inferred from homology"/>
<keyword evidence="4 6" id="KW-0934">Plastid</keyword>
<organism evidence="6">
    <name type="scientific">Rhodochaete parvula</name>
    <dbReference type="NCBI Taxonomy" id="110510"/>
    <lineage>
        <taxon>Eukaryota</taxon>
        <taxon>Rhodophyta</taxon>
        <taxon>Compsopogonophyceae</taxon>
        <taxon>Rhodochaetales</taxon>
        <taxon>Rhodochaetaceae</taxon>
        <taxon>Rhodochaete</taxon>
    </lineage>
</organism>
<evidence type="ECO:0000256" key="3">
    <source>
        <dbReference type="ARBA" id="ARBA00021584"/>
    </source>
</evidence>
<accession>A0A1C9CI70</accession>
<keyword evidence="5" id="KW-0472">Membrane</keyword>
<evidence type="ECO:0000256" key="2">
    <source>
        <dbReference type="ARBA" id="ARBA00010985"/>
    </source>
</evidence>
<evidence type="ECO:0000256" key="5">
    <source>
        <dbReference type="SAM" id="Phobius"/>
    </source>
</evidence>
<feature type="transmembrane region" description="Helical" evidence="5">
    <location>
        <begin position="12"/>
        <end position="34"/>
    </location>
</feature>
<name>A0A1C9CI70_9RHOD</name>
<comment type="similarity">
    <text evidence="2">Belongs to the ycf33 family.</text>
</comment>
<dbReference type="AlphaFoldDB" id="A0A1C9CI70"/>
<dbReference type="Pfam" id="PF05421">
    <property type="entry name" value="DUF751"/>
    <property type="match status" value="1"/>
</dbReference>
<dbReference type="GO" id="GO:0009536">
    <property type="term" value="C:plastid"/>
    <property type="evidence" value="ECO:0007669"/>
    <property type="project" value="UniProtKB-SubCell"/>
</dbReference>
<comment type="subcellular location">
    <subcellularLocation>
        <location evidence="1">Plastid</location>
    </subcellularLocation>
</comment>
<keyword evidence="5" id="KW-1133">Transmembrane helix</keyword>
<reference evidence="6" key="2">
    <citation type="submission" date="2017-07" db="EMBL/GenBank/DDBJ databases">
        <authorList>
            <person name="Sun Z.S."/>
            <person name="Albrecht U."/>
            <person name="Echele G."/>
            <person name="Lee C.C."/>
        </authorList>
    </citation>
    <scope>NUCLEOTIDE SEQUENCE</scope>
</reference>
<protein>
    <recommendedName>
        <fullName evidence="3">Uncharacterized protein ycf33</fullName>
    </recommendedName>
</protein>
<gene>
    <name evidence="6" type="primary">ycf33</name>
    <name evidence="6" type="ORF">Rhodc_008</name>
</gene>
<geneLocation type="plastid" evidence="6"/>
<dbReference type="InterPro" id="IPR008470">
    <property type="entry name" value="Uncharacterised_Ycf33"/>
</dbReference>
<reference evidence="6" key="1">
    <citation type="journal article" date="2016" name="BMC Biol.">
        <title>Parallel evolution of highly conserved plastid genome architecture in red seaweeds and seed plants.</title>
        <authorList>
            <person name="Lee J."/>
            <person name="Cho C.H."/>
            <person name="Park S.I."/>
            <person name="Choi J.W."/>
            <person name="Song H.S."/>
            <person name="West J.A."/>
            <person name="Bhattacharya D."/>
            <person name="Yoon H.S."/>
        </authorList>
    </citation>
    <scope>NUCLEOTIDE SEQUENCE</scope>
</reference>
<sequence>MPTFWENIIRLIRFFLSSVTGLIFIILSPFVNLIEKRNTLYLVLILFLIILIIVYKILEQMLGINLNTNI</sequence>